<protein>
    <submittedName>
        <fullName evidence="2">Uncharacterized protein</fullName>
    </submittedName>
</protein>
<evidence type="ECO:0000313" key="3">
    <source>
        <dbReference type="Proteomes" id="UP001499989"/>
    </source>
</evidence>
<feature type="compositionally biased region" description="Low complexity" evidence="1">
    <location>
        <begin position="7"/>
        <end position="28"/>
    </location>
</feature>
<feature type="region of interest" description="Disordered" evidence="1">
    <location>
        <begin position="1"/>
        <end position="36"/>
    </location>
</feature>
<gene>
    <name evidence="2" type="ORF">GCM10010310_39620</name>
</gene>
<name>A0ABN3SXB6_9ACTN</name>
<evidence type="ECO:0000256" key="1">
    <source>
        <dbReference type="SAM" id="MobiDB-lite"/>
    </source>
</evidence>
<reference evidence="2 3" key="1">
    <citation type="journal article" date="2019" name="Int. J. Syst. Evol. Microbiol.">
        <title>The Global Catalogue of Microorganisms (GCM) 10K type strain sequencing project: providing services to taxonomists for standard genome sequencing and annotation.</title>
        <authorList>
            <consortium name="The Broad Institute Genomics Platform"/>
            <consortium name="The Broad Institute Genome Sequencing Center for Infectious Disease"/>
            <person name="Wu L."/>
            <person name="Ma J."/>
        </authorList>
    </citation>
    <scope>NUCLEOTIDE SEQUENCE [LARGE SCALE GENOMIC DNA]</scope>
    <source>
        <strain evidence="2 3">JCM 4531</strain>
    </source>
</reference>
<evidence type="ECO:0000313" key="2">
    <source>
        <dbReference type="EMBL" id="GAA2686569.1"/>
    </source>
</evidence>
<comment type="caution">
    <text evidence="2">The sequence shown here is derived from an EMBL/GenBank/DDBJ whole genome shotgun (WGS) entry which is preliminary data.</text>
</comment>
<feature type="region of interest" description="Disordered" evidence="1">
    <location>
        <begin position="57"/>
        <end position="140"/>
    </location>
</feature>
<keyword evidence="3" id="KW-1185">Reference proteome</keyword>
<accession>A0ABN3SXB6</accession>
<sequence>MVLTEIPGPAGAGAAARATGSTVAAARVAPERRSGDEMRMWTALRRHGRRYIPCAAGVGNARAPSGSQQGADRARMRSATAQVTASPGGASPSGTSPSRAARQPSAPNVTFRSAERPPQVPSASRARIRTRCTTPASRPA</sequence>
<feature type="compositionally biased region" description="Polar residues" evidence="1">
    <location>
        <begin position="131"/>
        <end position="140"/>
    </location>
</feature>
<dbReference type="Proteomes" id="UP001499989">
    <property type="component" value="Unassembled WGS sequence"/>
</dbReference>
<organism evidence="2 3">
    <name type="scientific">Streptomyces violaceolatus</name>
    <dbReference type="NCBI Taxonomy" id="67378"/>
    <lineage>
        <taxon>Bacteria</taxon>
        <taxon>Bacillati</taxon>
        <taxon>Actinomycetota</taxon>
        <taxon>Actinomycetes</taxon>
        <taxon>Kitasatosporales</taxon>
        <taxon>Streptomycetaceae</taxon>
        <taxon>Streptomyces</taxon>
        <taxon>Streptomyces violaceoruber group</taxon>
    </lineage>
</organism>
<proteinExistence type="predicted"/>
<dbReference type="EMBL" id="BAAASK010000010">
    <property type="protein sequence ID" value="GAA2686569.1"/>
    <property type="molecule type" value="Genomic_DNA"/>
</dbReference>
<feature type="compositionally biased region" description="Low complexity" evidence="1">
    <location>
        <begin position="84"/>
        <end position="102"/>
    </location>
</feature>